<evidence type="ECO:0000313" key="3">
    <source>
        <dbReference type="Proteomes" id="UP001500630"/>
    </source>
</evidence>
<dbReference type="EMBL" id="BAABDQ010000006">
    <property type="protein sequence ID" value="GAA3550478.1"/>
    <property type="molecule type" value="Genomic_DNA"/>
</dbReference>
<feature type="region of interest" description="Disordered" evidence="1">
    <location>
        <begin position="1"/>
        <end position="21"/>
    </location>
</feature>
<reference evidence="3" key="1">
    <citation type="journal article" date="2019" name="Int. J. Syst. Evol. Microbiol.">
        <title>The Global Catalogue of Microorganisms (GCM) 10K type strain sequencing project: providing services to taxonomists for standard genome sequencing and annotation.</title>
        <authorList>
            <consortium name="The Broad Institute Genomics Platform"/>
            <consortium name="The Broad Institute Genome Sequencing Center for Infectious Disease"/>
            <person name="Wu L."/>
            <person name="Ma J."/>
        </authorList>
    </citation>
    <scope>NUCLEOTIDE SEQUENCE [LARGE SCALE GENOMIC DNA]</scope>
    <source>
        <strain evidence="3">JCM 17326</strain>
    </source>
</reference>
<comment type="caution">
    <text evidence="2">The sequence shown here is derived from an EMBL/GenBank/DDBJ whole genome shotgun (WGS) entry which is preliminary data.</text>
</comment>
<organism evidence="2 3">
    <name type="scientific">Nonomuraea rosea</name>
    <dbReference type="NCBI Taxonomy" id="638574"/>
    <lineage>
        <taxon>Bacteria</taxon>
        <taxon>Bacillati</taxon>
        <taxon>Actinomycetota</taxon>
        <taxon>Actinomycetes</taxon>
        <taxon>Streptosporangiales</taxon>
        <taxon>Streptosporangiaceae</taxon>
        <taxon>Nonomuraea</taxon>
    </lineage>
</organism>
<protein>
    <submittedName>
        <fullName evidence="2">Uncharacterized protein</fullName>
    </submittedName>
</protein>
<name>A0ABP6WE09_9ACTN</name>
<accession>A0ABP6WE09</accession>
<dbReference type="Proteomes" id="UP001500630">
    <property type="component" value="Unassembled WGS sequence"/>
</dbReference>
<keyword evidence="3" id="KW-1185">Reference proteome</keyword>
<evidence type="ECO:0000256" key="1">
    <source>
        <dbReference type="SAM" id="MobiDB-lite"/>
    </source>
</evidence>
<proteinExistence type="predicted"/>
<sequence>MADHRHTYTHQLNPDGPHSDDYTRHVASALSESVRVLNHATREAGVTAPNTVYDVLGHAAAAVSGLDQLLRQLNQRLASMHAAGEIGHDNHPPVNAVLQARLMLTEGRSLARALAERVDRAHEITAGMYLIDHSDGSAGGGA</sequence>
<dbReference type="RefSeq" id="WP_345562673.1">
    <property type="nucleotide sequence ID" value="NZ_BAABDQ010000006.1"/>
</dbReference>
<evidence type="ECO:0000313" key="2">
    <source>
        <dbReference type="EMBL" id="GAA3550478.1"/>
    </source>
</evidence>
<gene>
    <name evidence="2" type="ORF">GCM10022419_033390</name>
</gene>